<name>A0A117NLY9_PENFR</name>
<comment type="caution">
    <text evidence="1">The sequence shown here is derived from an EMBL/GenBank/DDBJ whole genome shotgun (WGS) entry which is preliminary data.</text>
</comment>
<evidence type="ECO:0000313" key="2">
    <source>
        <dbReference type="Proteomes" id="UP000055045"/>
    </source>
</evidence>
<dbReference type="AlphaFoldDB" id="A0A117NLY9"/>
<gene>
    <name evidence="1" type="ORF">ACN42_g8682</name>
</gene>
<protein>
    <submittedName>
        <fullName evidence="1">Uncharacterized protein</fullName>
    </submittedName>
</protein>
<reference evidence="1 2" key="1">
    <citation type="submission" date="2015-10" db="EMBL/GenBank/DDBJ databases">
        <title>Genome sequencing of Penicillium freii.</title>
        <authorList>
            <person name="Nguyen H.D."/>
            <person name="Visagie C.M."/>
            <person name="Seifert K.A."/>
        </authorList>
    </citation>
    <scope>NUCLEOTIDE SEQUENCE [LARGE SCALE GENOMIC DNA]</scope>
    <source>
        <strain evidence="1 2">DAOM 242723</strain>
    </source>
</reference>
<accession>A0A117NLY9</accession>
<dbReference type="Proteomes" id="UP000055045">
    <property type="component" value="Unassembled WGS sequence"/>
</dbReference>
<sequence>MHWLQHKDAYGPVSSITVLGQTIVILNDAKPAMELLAKPLFNILLEAKSSLCFRNVSTPSCPDLDIELTH</sequence>
<proteinExistence type="predicted"/>
<organism evidence="1 2">
    <name type="scientific">Penicillium freii</name>
    <dbReference type="NCBI Taxonomy" id="48697"/>
    <lineage>
        <taxon>Eukaryota</taxon>
        <taxon>Fungi</taxon>
        <taxon>Dikarya</taxon>
        <taxon>Ascomycota</taxon>
        <taxon>Pezizomycotina</taxon>
        <taxon>Eurotiomycetes</taxon>
        <taxon>Eurotiomycetidae</taxon>
        <taxon>Eurotiales</taxon>
        <taxon>Aspergillaceae</taxon>
        <taxon>Penicillium</taxon>
    </lineage>
</organism>
<keyword evidence="2" id="KW-1185">Reference proteome</keyword>
<evidence type="ECO:0000313" key="1">
    <source>
        <dbReference type="EMBL" id="KUM58478.1"/>
    </source>
</evidence>
<dbReference type="EMBL" id="LLXE01000281">
    <property type="protein sequence ID" value="KUM58478.1"/>
    <property type="molecule type" value="Genomic_DNA"/>
</dbReference>